<comment type="similarity">
    <text evidence="2 6">Belongs to the short-chain dehydrogenases/reductases (SDR) family.</text>
</comment>
<dbReference type="EMBL" id="JABVED010000004">
    <property type="protein sequence ID" value="MBC6447464.1"/>
    <property type="molecule type" value="Genomic_DNA"/>
</dbReference>
<dbReference type="Proteomes" id="UP000734823">
    <property type="component" value="Unassembled WGS sequence"/>
</dbReference>
<evidence type="ECO:0000259" key="7">
    <source>
        <dbReference type="SMART" id="SM00822"/>
    </source>
</evidence>
<dbReference type="PANTHER" id="PTHR42879">
    <property type="entry name" value="3-OXOACYL-(ACYL-CARRIER-PROTEIN) REDUCTASE"/>
    <property type="match status" value="1"/>
</dbReference>
<dbReference type="SUPFAM" id="SSF51735">
    <property type="entry name" value="NAD(P)-binding Rossmann-fold domains"/>
    <property type="match status" value="1"/>
</dbReference>
<evidence type="ECO:0000313" key="8">
    <source>
        <dbReference type="EMBL" id="MBC6447464.1"/>
    </source>
</evidence>
<organism evidence="8 9">
    <name type="scientific">Actinokineospora xionganensis</name>
    <dbReference type="NCBI Taxonomy" id="2684470"/>
    <lineage>
        <taxon>Bacteria</taxon>
        <taxon>Bacillati</taxon>
        <taxon>Actinomycetota</taxon>
        <taxon>Actinomycetes</taxon>
        <taxon>Pseudonocardiales</taxon>
        <taxon>Pseudonocardiaceae</taxon>
        <taxon>Actinokineospora</taxon>
    </lineage>
</organism>
<dbReference type="InterPro" id="IPR036291">
    <property type="entry name" value="NAD(P)-bd_dom_sf"/>
</dbReference>
<comment type="function">
    <text evidence="6">Catalyzes the NADPH-dependent reduction of beta-ketoacyl-ACP substrates to beta-hydroxyacyl-ACP products, the first reductive step in the elongation cycle of fatty acid biosynthesis.</text>
</comment>
<evidence type="ECO:0000256" key="4">
    <source>
        <dbReference type="ARBA" id="ARBA00023002"/>
    </source>
</evidence>
<evidence type="ECO:0000256" key="2">
    <source>
        <dbReference type="ARBA" id="ARBA00006484"/>
    </source>
</evidence>
<dbReference type="InterPro" id="IPR057326">
    <property type="entry name" value="KR_dom"/>
</dbReference>
<evidence type="ECO:0000313" key="9">
    <source>
        <dbReference type="Proteomes" id="UP000734823"/>
    </source>
</evidence>
<dbReference type="EC" id="1.1.1.100" evidence="3 6"/>
<comment type="pathway">
    <text evidence="1 6">Lipid metabolism; fatty acid biosynthesis.</text>
</comment>
<comment type="subunit">
    <text evidence="6">Homotetramer.</text>
</comment>
<keyword evidence="6" id="KW-0521">NADP</keyword>
<keyword evidence="9" id="KW-1185">Reference proteome</keyword>
<dbReference type="InterPro" id="IPR002347">
    <property type="entry name" value="SDR_fam"/>
</dbReference>
<dbReference type="Gene3D" id="3.40.50.720">
    <property type="entry name" value="NAD(P)-binding Rossmann-like Domain"/>
    <property type="match status" value="1"/>
</dbReference>
<reference evidence="8 9" key="1">
    <citation type="submission" date="2020-06" db="EMBL/GenBank/DDBJ databases">
        <title>Actinokineospora xiongansis sp. nov., isolated from soil of Baiyangdian.</title>
        <authorList>
            <person name="Zhang X."/>
        </authorList>
    </citation>
    <scope>NUCLEOTIDE SEQUENCE [LARGE SCALE GENOMIC DNA]</scope>
    <source>
        <strain evidence="8 9">HBU206404</strain>
    </source>
</reference>
<dbReference type="GO" id="GO:0004316">
    <property type="term" value="F:3-oxoacyl-[acyl-carrier-protein] reductase (NADPH) activity"/>
    <property type="evidence" value="ECO:0007669"/>
    <property type="project" value="UniProtKB-EC"/>
</dbReference>
<dbReference type="NCBIfam" id="TIGR01830">
    <property type="entry name" value="3oxo_ACP_reduc"/>
    <property type="match status" value="1"/>
</dbReference>
<dbReference type="InterPro" id="IPR020904">
    <property type="entry name" value="Sc_DH/Rdtase_CS"/>
</dbReference>
<evidence type="ECO:0000256" key="1">
    <source>
        <dbReference type="ARBA" id="ARBA00005194"/>
    </source>
</evidence>
<comment type="caution">
    <text evidence="8">The sequence shown here is derived from an EMBL/GenBank/DDBJ whole genome shotgun (WGS) entry which is preliminary data.</text>
</comment>
<dbReference type="Pfam" id="PF13561">
    <property type="entry name" value="adh_short_C2"/>
    <property type="match status" value="1"/>
</dbReference>
<comment type="catalytic activity">
    <reaction evidence="5 6">
        <text>a (3R)-hydroxyacyl-[ACP] + NADP(+) = a 3-oxoacyl-[ACP] + NADPH + H(+)</text>
        <dbReference type="Rhea" id="RHEA:17397"/>
        <dbReference type="Rhea" id="RHEA-COMP:9916"/>
        <dbReference type="Rhea" id="RHEA-COMP:9945"/>
        <dbReference type="ChEBI" id="CHEBI:15378"/>
        <dbReference type="ChEBI" id="CHEBI:57783"/>
        <dbReference type="ChEBI" id="CHEBI:58349"/>
        <dbReference type="ChEBI" id="CHEBI:78776"/>
        <dbReference type="ChEBI" id="CHEBI:78827"/>
        <dbReference type="EC" id="1.1.1.100"/>
    </reaction>
</comment>
<dbReference type="InterPro" id="IPR011284">
    <property type="entry name" value="3oxo_ACP_reduc"/>
</dbReference>
<name>A0ABR7L450_9PSEU</name>
<proteinExistence type="inferred from homology"/>
<accession>A0ABR7L450</accession>
<keyword evidence="6" id="KW-0275">Fatty acid biosynthesis</keyword>
<keyword evidence="4 6" id="KW-0560">Oxidoreductase</keyword>
<dbReference type="PANTHER" id="PTHR42879:SF2">
    <property type="entry name" value="3-OXOACYL-[ACYL-CARRIER-PROTEIN] REDUCTASE FABG"/>
    <property type="match status" value="1"/>
</dbReference>
<keyword evidence="6" id="KW-0443">Lipid metabolism</keyword>
<gene>
    <name evidence="8" type="primary">fabG</name>
    <name evidence="8" type="ORF">GPZ80_09815</name>
</gene>
<dbReference type="SMART" id="SM00822">
    <property type="entry name" value="PKS_KR"/>
    <property type="match status" value="1"/>
</dbReference>
<evidence type="ECO:0000256" key="5">
    <source>
        <dbReference type="ARBA" id="ARBA00048508"/>
    </source>
</evidence>
<keyword evidence="6" id="KW-0276">Fatty acid metabolism</keyword>
<protein>
    <recommendedName>
        <fullName evidence="3 6">3-oxoacyl-[acyl-carrier-protein] reductase</fullName>
        <ecNumber evidence="3 6">1.1.1.100</ecNumber>
    </recommendedName>
</protein>
<dbReference type="PROSITE" id="PS00061">
    <property type="entry name" value="ADH_SHORT"/>
    <property type="match status" value="1"/>
</dbReference>
<feature type="domain" description="Ketoreductase" evidence="7">
    <location>
        <begin position="7"/>
        <end position="192"/>
    </location>
</feature>
<keyword evidence="6" id="KW-0444">Lipid biosynthesis</keyword>
<evidence type="ECO:0000256" key="6">
    <source>
        <dbReference type="RuleBase" id="RU366074"/>
    </source>
</evidence>
<dbReference type="RefSeq" id="WP_187219978.1">
    <property type="nucleotide sequence ID" value="NZ_JABVED010000004.1"/>
</dbReference>
<dbReference type="PRINTS" id="PR00080">
    <property type="entry name" value="SDRFAMILY"/>
</dbReference>
<dbReference type="PRINTS" id="PR00081">
    <property type="entry name" value="GDHRDH"/>
</dbReference>
<sequence length="248" mass="26035">MTDDAGRVALVSGGSRGIGRAAVLRLAADGYDVGFCYRSNEDAARELEKTAGELGVRVRAVRADVSDAGSVRGLLAEINGELGPPDTVVTAAGITKDNPLLMMRDEEWNDVIDVNLTGVYNVCRAAVFEMMKRRRGTIVNISSVAGVYGNPTQTNYSASKAGIIGFSRALAKEVGRYGIRVNVVAPGFIDTDMTSVLSAKVKDNAIASIPLGRLGTADEVADLVGYLASDRAAYITGAVFQIDGGITI</sequence>
<dbReference type="CDD" id="cd05333">
    <property type="entry name" value="BKR_SDR_c"/>
    <property type="match status" value="1"/>
</dbReference>
<dbReference type="NCBIfam" id="NF009466">
    <property type="entry name" value="PRK12826.1-2"/>
    <property type="match status" value="1"/>
</dbReference>
<evidence type="ECO:0000256" key="3">
    <source>
        <dbReference type="ARBA" id="ARBA00012948"/>
    </source>
</evidence>
<dbReference type="InterPro" id="IPR050259">
    <property type="entry name" value="SDR"/>
</dbReference>